<sequence length="151" mass="16360">MKFTVLAPALLATSSLAFPFIGNNQARHEDDVEEGENSGFLGIHWPWSPKPTGGSPYPPYYGYPTPTPTPGRPRPTATIRASWYFPTPTPTPTPGGSKPPYGNPDRLIFWHFTDAKGRSFYVYCAPGKVIDSKNLGAKGGPFICGKSSKGE</sequence>
<keyword evidence="3" id="KW-1185">Reference proteome</keyword>
<dbReference type="Proteomes" id="UP000700596">
    <property type="component" value="Unassembled WGS sequence"/>
</dbReference>
<name>A0A9P9J286_9PLEO</name>
<gene>
    <name evidence="2" type="ORF">B0J11DRAFT_23377</name>
</gene>
<evidence type="ECO:0000256" key="1">
    <source>
        <dbReference type="SAM" id="SignalP"/>
    </source>
</evidence>
<feature type="signal peptide" evidence="1">
    <location>
        <begin position="1"/>
        <end position="17"/>
    </location>
</feature>
<dbReference type="EMBL" id="JAGMWT010000001">
    <property type="protein sequence ID" value="KAH7138724.1"/>
    <property type="molecule type" value="Genomic_DNA"/>
</dbReference>
<evidence type="ECO:0000313" key="2">
    <source>
        <dbReference type="EMBL" id="KAH7138724.1"/>
    </source>
</evidence>
<comment type="caution">
    <text evidence="2">The sequence shown here is derived from an EMBL/GenBank/DDBJ whole genome shotgun (WGS) entry which is preliminary data.</text>
</comment>
<proteinExistence type="predicted"/>
<dbReference type="AlphaFoldDB" id="A0A9P9J286"/>
<keyword evidence="1" id="KW-0732">Signal</keyword>
<organism evidence="2 3">
    <name type="scientific">Dendryphion nanum</name>
    <dbReference type="NCBI Taxonomy" id="256645"/>
    <lineage>
        <taxon>Eukaryota</taxon>
        <taxon>Fungi</taxon>
        <taxon>Dikarya</taxon>
        <taxon>Ascomycota</taxon>
        <taxon>Pezizomycotina</taxon>
        <taxon>Dothideomycetes</taxon>
        <taxon>Pleosporomycetidae</taxon>
        <taxon>Pleosporales</taxon>
        <taxon>Torulaceae</taxon>
        <taxon>Dendryphion</taxon>
    </lineage>
</organism>
<dbReference type="OrthoDB" id="10623668at2759"/>
<protein>
    <submittedName>
        <fullName evidence="2">Uncharacterized protein</fullName>
    </submittedName>
</protein>
<accession>A0A9P9J286</accession>
<feature type="chain" id="PRO_5040315069" evidence="1">
    <location>
        <begin position="18"/>
        <end position="151"/>
    </location>
</feature>
<reference evidence="2" key="1">
    <citation type="journal article" date="2021" name="Nat. Commun.">
        <title>Genetic determinants of endophytism in the Arabidopsis root mycobiome.</title>
        <authorList>
            <person name="Mesny F."/>
            <person name="Miyauchi S."/>
            <person name="Thiergart T."/>
            <person name="Pickel B."/>
            <person name="Atanasova L."/>
            <person name="Karlsson M."/>
            <person name="Huettel B."/>
            <person name="Barry K.W."/>
            <person name="Haridas S."/>
            <person name="Chen C."/>
            <person name="Bauer D."/>
            <person name="Andreopoulos W."/>
            <person name="Pangilinan J."/>
            <person name="LaButti K."/>
            <person name="Riley R."/>
            <person name="Lipzen A."/>
            <person name="Clum A."/>
            <person name="Drula E."/>
            <person name="Henrissat B."/>
            <person name="Kohler A."/>
            <person name="Grigoriev I.V."/>
            <person name="Martin F.M."/>
            <person name="Hacquard S."/>
        </authorList>
    </citation>
    <scope>NUCLEOTIDE SEQUENCE</scope>
    <source>
        <strain evidence="2">MPI-CAGE-CH-0243</strain>
    </source>
</reference>
<evidence type="ECO:0000313" key="3">
    <source>
        <dbReference type="Proteomes" id="UP000700596"/>
    </source>
</evidence>